<sequence length="141" mass="15164">MHDYILYVSRQIRSAERPTALLAAAFMGLELIERAATLLTETAPASSRDLYQVVLGEASDAWWSLSKAPALAWANEPANDDRGPGDLAESLQALVQVVVDALQNVADRTPEPEDRAACLQAIAHSAHVRDALSREASGAGW</sequence>
<dbReference type="RefSeq" id="WP_208254740.1">
    <property type="nucleotide sequence ID" value="NZ_JAGEOJ010000003.1"/>
</dbReference>
<organism evidence="1 2">
    <name type="scientific">Actinomadura barringtoniae</name>
    <dbReference type="NCBI Taxonomy" id="1427535"/>
    <lineage>
        <taxon>Bacteria</taxon>
        <taxon>Bacillati</taxon>
        <taxon>Actinomycetota</taxon>
        <taxon>Actinomycetes</taxon>
        <taxon>Streptosporangiales</taxon>
        <taxon>Thermomonosporaceae</taxon>
        <taxon>Actinomadura</taxon>
    </lineage>
</organism>
<comment type="caution">
    <text evidence="1">The sequence shown here is derived from an EMBL/GenBank/DDBJ whole genome shotgun (WGS) entry which is preliminary data.</text>
</comment>
<name>A0A939PBR0_9ACTN</name>
<evidence type="ECO:0000313" key="2">
    <source>
        <dbReference type="Proteomes" id="UP000669179"/>
    </source>
</evidence>
<gene>
    <name evidence="1" type="ORF">J4573_08575</name>
</gene>
<protein>
    <submittedName>
        <fullName evidence="1">Uncharacterized protein</fullName>
    </submittedName>
</protein>
<dbReference type="EMBL" id="JAGEOJ010000003">
    <property type="protein sequence ID" value="MBO2447138.1"/>
    <property type="molecule type" value="Genomic_DNA"/>
</dbReference>
<dbReference type="AlphaFoldDB" id="A0A939PBR0"/>
<reference evidence="1" key="1">
    <citation type="submission" date="2021-03" db="EMBL/GenBank/DDBJ databases">
        <authorList>
            <person name="Kanchanasin P."/>
            <person name="Saeng-In P."/>
            <person name="Phongsopitanun W."/>
            <person name="Yuki M."/>
            <person name="Kudo T."/>
            <person name="Ohkuma M."/>
            <person name="Tanasupawat S."/>
        </authorList>
    </citation>
    <scope>NUCLEOTIDE SEQUENCE</scope>
    <source>
        <strain evidence="1">GKU 128</strain>
    </source>
</reference>
<accession>A0A939PBR0</accession>
<dbReference type="Proteomes" id="UP000669179">
    <property type="component" value="Unassembled WGS sequence"/>
</dbReference>
<evidence type="ECO:0000313" key="1">
    <source>
        <dbReference type="EMBL" id="MBO2447138.1"/>
    </source>
</evidence>
<proteinExistence type="predicted"/>
<keyword evidence="2" id="KW-1185">Reference proteome</keyword>